<name>A0A6L2M518_TANCI</name>
<feature type="coiled-coil region" evidence="1">
    <location>
        <begin position="517"/>
        <end position="544"/>
    </location>
</feature>
<feature type="region of interest" description="Disordered" evidence="2">
    <location>
        <begin position="144"/>
        <end position="169"/>
    </location>
</feature>
<dbReference type="AlphaFoldDB" id="A0A6L2M518"/>
<dbReference type="Pfam" id="PF25597">
    <property type="entry name" value="SH3_retrovirus"/>
    <property type="match status" value="1"/>
</dbReference>
<evidence type="ECO:0000256" key="2">
    <source>
        <dbReference type="SAM" id="MobiDB-lite"/>
    </source>
</evidence>
<accession>A0A6L2M518</accession>
<feature type="domain" description="Retroviral polymerase SH3-like" evidence="3">
    <location>
        <begin position="55"/>
        <end position="110"/>
    </location>
</feature>
<dbReference type="PANTHER" id="PTHR11439:SF463">
    <property type="entry name" value="REVERSE TRANSCRIPTASE TY1_COPIA-TYPE DOMAIN-CONTAINING PROTEIN"/>
    <property type="match status" value="1"/>
</dbReference>
<keyword evidence="1" id="KW-0175">Coiled coil</keyword>
<evidence type="ECO:0000259" key="3">
    <source>
        <dbReference type="Pfam" id="PF25597"/>
    </source>
</evidence>
<dbReference type="PANTHER" id="PTHR11439">
    <property type="entry name" value="GAG-POL-RELATED RETROTRANSPOSON"/>
    <property type="match status" value="1"/>
</dbReference>
<sequence length="561" mass="63814">MLADSKLPTTFWAEAVSTAFSMQNKVLVLKPHNKAPYKLFHGRTPALSFMRPFGCPVTILNTIDHLGKFDGKADECFFVGYYLNSKAFKVFNSRTRIVEENLHIRFSESTPNVVGNGLDWLFDIDAVTRTINYKPIVAGTQSNSFVDEDPRKDNECNDQEKEDNVNNTNNVNAVGINEFNADGEKISIKLPFDPNMPALEDVSIFNFSSEDDGAMADMNNLVTTIQVSPIPATRFHKDQPLNQVIRDLQSAIQTRKISKNLKERGFVSSIQQRTNHKDLRNYLFAYFLSKEEPKKLIHALKDPSWIEVMQEELLQFKLHEKKDSTFINQDKYVDKILKKFGSTEVKTVSTSMETQKPLLKDKDDEEVDVHMYMSMIGSLMYLTSSRPDIMFAVCACARYQVNPKVLHLNDVKRIFRKPKGNDTQVPQPSDPTKSVTDEAIHKELGDSLVRVATTASSLELKVKGIVFQELGKSTTTTTTIIYLQQSQDKGKGIMIEEPVKPKKKDKIKLDEEATKKLQAEFDEEERLTREKAEKKEEANIALIETWDDIQAKIDADHELAK</sequence>
<dbReference type="EMBL" id="BKCJ010005559">
    <property type="protein sequence ID" value="GEU67405.1"/>
    <property type="molecule type" value="Genomic_DNA"/>
</dbReference>
<gene>
    <name evidence="4" type="ORF">Tci_039383</name>
</gene>
<reference evidence="4" key="1">
    <citation type="journal article" date="2019" name="Sci. Rep.">
        <title>Draft genome of Tanacetum cinerariifolium, the natural source of mosquito coil.</title>
        <authorList>
            <person name="Yamashiro T."/>
            <person name="Shiraishi A."/>
            <person name="Satake H."/>
            <person name="Nakayama K."/>
        </authorList>
    </citation>
    <scope>NUCLEOTIDE SEQUENCE</scope>
</reference>
<comment type="caution">
    <text evidence="4">The sequence shown here is derived from an EMBL/GenBank/DDBJ whole genome shotgun (WGS) entry which is preliminary data.</text>
</comment>
<feature type="compositionally biased region" description="Basic and acidic residues" evidence="2">
    <location>
        <begin position="148"/>
        <end position="164"/>
    </location>
</feature>
<organism evidence="4">
    <name type="scientific">Tanacetum cinerariifolium</name>
    <name type="common">Dalmatian daisy</name>
    <name type="synonym">Chrysanthemum cinerariifolium</name>
    <dbReference type="NCBI Taxonomy" id="118510"/>
    <lineage>
        <taxon>Eukaryota</taxon>
        <taxon>Viridiplantae</taxon>
        <taxon>Streptophyta</taxon>
        <taxon>Embryophyta</taxon>
        <taxon>Tracheophyta</taxon>
        <taxon>Spermatophyta</taxon>
        <taxon>Magnoliopsida</taxon>
        <taxon>eudicotyledons</taxon>
        <taxon>Gunneridae</taxon>
        <taxon>Pentapetalae</taxon>
        <taxon>asterids</taxon>
        <taxon>campanulids</taxon>
        <taxon>Asterales</taxon>
        <taxon>Asteraceae</taxon>
        <taxon>Asteroideae</taxon>
        <taxon>Anthemideae</taxon>
        <taxon>Anthemidinae</taxon>
        <taxon>Tanacetum</taxon>
    </lineage>
</organism>
<dbReference type="InterPro" id="IPR057670">
    <property type="entry name" value="SH3_retrovirus"/>
</dbReference>
<evidence type="ECO:0000313" key="4">
    <source>
        <dbReference type="EMBL" id="GEU67405.1"/>
    </source>
</evidence>
<evidence type="ECO:0000256" key="1">
    <source>
        <dbReference type="SAM" id="Coils"/>
    </source>
</evidence>
<proteinExistence type="predicted"/>
<protein>
    <submittedName>
        <fullName evidence="4">Putative ribonuclease H-like domain-containing protein</fullName>
    </submittedName>
</protein>